<evidence type="ECO:0000256" key="1">
    <source>
        <dbReference type="SAM" id="Phobius"/>
    </source>
</evidence>
<feature type="transmembrane region" description="Helical" evidence="1">
    <location>
        <begin position="430"/>
        <end position="450"/>
    </location>
</feature>
<organism evidence="2 3">
    <name type="scientific">Bradyrhizobium iriomotense</name>
    <dbReference type="NCBI Taxonomy" id="441950"/>
    <lineage>
        <taxon>Bacteria</taxon>
        <taxon>Pseudomonadati</taxon>
        <taxon>Pseudomonadota</taxon>
        <taxon>Alphaproteobacteria</taxon>
        <taxon>Hyphomicrobiales</taxon>
        <taxon>Nitrobacteraceae</taxon>
        <taxon>Bradyrhizobium</taxon>
    </lineage>
</organism>
<accession>A0ABQ6BJ17</accession>
<keyword evidence="1" id="KW-1133">Transmembrane helix</keyword>
<dbReference type="PANTHER" id="PTHR32063">
    <property type="match status" value="1"/>
</dbReference>
<feature type="transmembrane region" description="Helical" evidence="1">
    <location>
        <begin position="846"/>
        <end position="865"/>
    </location>
</feature>
<gene>
    <name evidence="2" type="ORF">GCM10007857_88270</name>
</gene>
<dbReference type="PANTHER" id="PTHR32063:SF28">
    <property type="entry name" value="BLR2861 PROTEIN"/>
    <property type="match status" value="1"/>
</dbReference>
<proteinExistence type="predicted"/>
<dbReference type="Gene3D" id="3.30.70.1440">
    <property type="entry name" value="Multidrug efflux transporter AcrB pore domain"/>
    <property type="match status" value="1"/>
</dbReference>
<feature type="transmembrane region" description="Helical" evidence="1">
    <location>
        <begin position="337"/>
        <end position="355"/>
    </location>
</feature>
<dbReference type="Proteomes" id="UP001156905">
    <property type="component" value="Unassembled WGS sequence"/>
</dbReference>
<dbReference type="SUPFAM" id="SSF82714">
    <property type="entry name" value="Multidrug efflux transporter AcrB TolC docking domain, DN and DC subdomains"/>
    <property type="match status" value="2"/>
</dbReference>
<name>A0ABQ6BJ17_9BRAD</name>
<dbReference type="RefSeq" id="WP_284276042.1">
    <property type="nucleotide sequence ID" value="NZ_BSOW01000066.1"/>
</dbReference>
<keyword evidence="1" id="KW-0472">Membrane</keyword>
<dbReference type="SUPFAM" id="SSF82866">
    <property type="entry name" value="Multidrug efflux transporter AcrB transmembrane domain"/>
    <property type="match status" value="2"/>
</dbReference>
<reference evidence="3" key="1">
    <citation type="journal article" date="2019" name="Int. J. Syst. Evol. Microbiol.">
        <title>The Global Catalogue of Microorganisms (GCM) 10K type strain sequencing project: providing services to taxonomists for standard genome sequencing and annotation.</title>
        <authorList>
            <consortium name="The Broad Institute Genomics Platform"/>
            <consortium name="The Broad Institute Genome Sequencing Center for Infectious Disease"/>
            <person name="Wu L."/>
            <person name="Ma J."/>
        </authorList>
    </citation>
    <scope>NUCLEOTIDE SEQUENCE [LARGE SCALE GENOMIC DNA]</scope>
    <source>
        <strain evidence="3">NBRC 102520</strain>
    </source>
</reference>
<feature type="transmembrane region" description="Helical" evidence="1">
    <location>
        <begin position="520"/>
        <end position="542"/>
    </location>
</feature>
<feature type="transmembrane region" description="Helical" evidence="1">
    <location>
        <begin position="872"/>
        <end position="892"/>
    </location>
</feature>
<dbReference type="Gene3D" id="3.30.70.1320">
    <property type="entry name" value="Multidrug efflux transporter AcrB pore domain like"/>
    <property type="match status" value="1"/>
</dbReference>
<dbReference type="PRINTS" id="PR00702">
    <property type="entry name" value="ACRIFLAVINRP"/>
</dbReference>
<evidence type="ECO:0000313" key="2">
    <source>
        <dbReference type="EMBL" id="GLR92108.1"/>
    </source>
</evidence>
<dbReference type="InterPro" id="IPR001036">
    <property type="entry name" value="Acrflvin-R"/>
</dbReference>
<feature type="transmembrane region" description="Helical" evidence="1">
    <location>
        <begin position="362"/>
        <end position="383"/>
    </location>
</feature>
<dbReference type="SUPFAM" id="SSF82693">
    <property type="entry name" value="Multidrug efflux transporter AcrB pore domain, PN1, PN2, PC1 and PC2 subdomains"/>
    <property type="match status" value="3"/>
</dbReference>
<dbReference type="InterPro" id="IPR027463">
    <property type="entry name" value="AcrB_DN_DC_subdom"/>
</dbReference>
<dbReference type="Gene3D" id="1.20.1640.10">
    <property type="entry name" value="Multidrug efflux transporter AcrB transmembrane domain"/>
    <property type="match status" value="2"/>
</dbReference>
<feature type="transmembrane region" description="Helical" evidence="1">
    <location>
        <begin position="462"/>
        <end position="489"/>
    </location>
</feature>
<comment type="caution">
    <text evidence="2">The sequence shown here is derived from an EMBL/GenBank/DDBJ whole genome shotgun (WGS) entry which is preliminary data.</text>
</comment>
<dbReference type="NCBIfam" id="NF033617">
    <property type="entry name" value="RND_permease_2"/>
    <property type="match status" value="1"/>
</dbReference>
<protein>
    <submittedName>
        <fullName evidence="2">Multidrug resistance protein</fullName>
    </submittedName>
</protein>
<dbReference type="Gene3D" id="3.30.2090.10">
    <property type="entry name" value="Multidrug efflux transporter AcrB TolC docking domain, DN and DC subdomains"/>
    <property type="match status" value="2"/>
</dbReference>
<sequence>MAFTDLFIKRPVLSIVVSLLILLIGLRAATVLPIRQYPKLSNTVINITTSYPGASADMIQGFITTPLEQAVASAEGVDYTTSSSVLGASTIQVYIKLNFDPNEALTEVLSKVNSVKYLIPKESNDPVVTKSTGQTTAVMYIGFSSEELTASAISDYLSRVVQPVMSTVDGVAAADILGGQSFAMRLWLDPAKMAGRNVSPADVSAAIAANNFQAAAGQTKGYFVLSDVTTNTDLRSVDEFKRMIVKANDGGFVRMEDIGTVELAAQSTDASVAMNGEHAIFIGVQASPQGNPLNIVRGVRALFPEMERNLPPSLKMKVAYDSTKFIQSSIDEVEKTLIEAVVIVVAVIFLFLASLRSVIIPVVTIPLSLVGVCSMMLALGFSFNLLTLLAMVLSIGLVVDDAIVVVENIHRHLEEGAAPEQAATKGAREIVGPVVSMTITLAAVYAPIGFLGGLTGALFREFAFTLAGSVIVSGVIALTLSPMMCSVFVKSAEEGRFARYVNRVFGTMTRWYGRLLDRSLYYRPITGLFALTMLGLVGFLYMNTSKELAPEEDQGVVFALTKAPKYANIDYLDYYGAKLDKAFQKLPETDLRFVINGISGPQSGMAGMLLKPWDERKRSSIALKSLAQAELSKIEGINAFAFSLPPLPGGSGGLPVQMVINSTLGFQSVYEQMSKLKDAARKSGLFMVSDSDLEFNQPVVRIKVDRSKANDLGVTMQNIGSALATLLGGNYVNRFNLQGRSYQVIPQVPREKRLTAESLGSYYVKTATGSMLPLSTLVSIETATDPNALTHYNQLNSATFQAVPMPGVTIGQAVDFLDGEAKKLPAGFSHDFLADARQYVQEGNKLAFTFAFAIIIIFLVLAAQFESLRDPLIIMISVPMAVVGALIPLFFGMATMNIYTQVGLLTLVGLISKHGILMVEFANELQLKERLDRRSAIEMAARVRLRPILMTTAAMVTGLLPLLTATGAGAASRFSIGLVIVAGMSIGTLFTLFVLPAVYVAIASDHRASASADHAKNAAELELIGAADAPLAKR</sequence>
<keyword evidence="1" id="KW-0812">Transmembrane</keyword>
<dbReference type="EMBL" id="BSOW01000066">
    <property type="protein sequence ID" value="GLR92108.1"/>
    <property type="molecule type" value="Genomic_DNA"/>
</dbReference>
<evidence type="ECO:0000313" key="3">
    <source>
        <dbReference type="Proteomes" id="UP001156905"/>
    </source>
</evidence>
<feature type="transmembrane region" description="Helical" evidence="1">
    <location>
        <begin position="943"/>
        <end position="964"/>
    </location>
</feature>
<feature type="transmembrane region" description="Helical" evidence="1">
    <location>
        <begin position="976"/>
        <end position="1002"/>
    </location>
</feature>
<keyword evidence="3" id="KW-1185">Reference proteome</keyword>
<dbReference type="Gene3D" id="3.30.70.1430">
    <property type="entry name" value="Multidrug efflux transporter AcrB pore domain"/>
    <property type="match status" value="2"/>
</dbReference>
<dbReference type="Pfam" id="PF00873">
    <property type="entry name" value="ACR_tran"/>
    <property type="match status" value="1"/>
</dbReference>